<dbReference type="Proteomes" id="UP001516464">
    <property type="component" value="Unassembled WGS sequence"/>
</dbReference>
<feature type="transmembrane region" description="Helical" evidence="1">
    <location>
        <begin position="17"/>
        <end position="41"/>
    </location>
</feature>
<proteinExistence type="predicted"/>
<comment type="caution">
    <text evidence="2">The sequence shown here is derived from an EMBL/GenBank/DDBJ whole genome shotgun (WGS) entry which is preliminary data.</text>
</comment>
<accession>A0ABQ7HW38</accession>
<sequence length="1100" mass="127073">MEGGLFKLQKNKSKLKYLLICTVMMLSMLLVKILVFGYRLYNCDDHNIVIENLKYDGANTLFLKAYVKNSQSPLNIRLKDVLVSIRGKNNGIEYATMGFDEHRFTRGELIKIEKTITLYTFNNRLFVDKPHDFIGVMTFNFESRFCGVKFNYSGSFTKVKSFKPGVKMPIQPILLRHAVNNDILTMNIVWNGEGVQLPNYVNASINPIEFQLFNSTANLRTSKVEIEAGRLYNFSTTISFKLDGEETKNIYEELKKGSIFLNYKSDGHNYQQSEIDFLRKSLTNVELPFIKGGVKRKVEIKIINCKDGHVTILANYQLDTQKFRLNTVELPIECAIKKENKNVILFTAVLNISCQDGLVNVFSTVTIGSIIKIIKAGLNNDIKIYPSEDFKLSKPFSKIFAIFNFSGSFKIFYENLNLYSWVNNYNKNSTIQVYHNLGYTPNGLVSRHVIHFPNYSFFQFEFDSISFAILTEPFHINVKIEDYDIEKNEIIFSTETLIKNKKASFATAFDDFQVSYETYVENINGEELKNDTHQAPISYITDLVGNISDNAMVINISSKRIEHSSVVQYFHIPTFTLTTQDLEIQISIRKLVYSKRSIEIHGLVEVKFNCYYQKSNLDCIEFPMLAIFIENILKNWKKEEEIVGSEGSVDISFLSTGEGNHHKGKIDIVLSNDLISTGGRNISLKMESTYISYGNEDAELIIEIPEFELCFSGEERNIKEISINFSLNNELFNIEKDRQFYIKYDKKGPSFPLGSSHTLYKYYKELTTRKRGILSWLFRFKEETKKKLLLNFGKKFKTYNRGNSSLFNCMITGIYSDDELQMFHNIKRLFGFFNLHPKFFNLDLNIKNLFYVRVNDEYDNMLIGFNLKNISCNKSVLMDCLDNINEVNNFSFGLAFECYCSSYVDNLTQLKNIEYPSIFNWLINPENDALGLTASLAQNNMLVISKVLPFQLYVVSKHPLFLVIWSYNEIIAIVNLTTKNTSNAYNLPAYFDLKNFHNYCERKNWYVEFIYDFQVLYNISFKNVAFSTELKDKILSLACFNEAGKYKLGYLIVIAAGYLSSEINSTYNYFGGLNINNNIIDMFNYILEVKKAIEKDCSGI</sequence>
<keyword evidence="1" id="KW-1133">Transmembrane helix</keyword>
<keyword evidence="3" id="KW-1185">Reference proteome</keyword>
<keyword evidence="1" id="KW-0812">Transmembrane</keyword>
<dbReference type="EMBL" id="SBIQ01000287">
    <property type="protein sequence ID" value="KAF7680991.1"/>
    <property type="molecule type" value="Genomic_DNA"/>
</dbReference>
<name>A0ABQ7HW38_9MICR</name>
<protein>
    <submittedName>
        <fullName evidence="2">Uncharacterized protein</fullName>
    </submittedName>
</protein>
<organism evidence="2 3">
    <name type="scientific">Astathelohania contejeani</name>
    <dbReference type="NCBI Taxonomy" id="164912"/>
    <lineage>
        <taxon>Eukaryota</taxon>
        <taxon>Fungi</taxon>
        <taxon>Fungi incertae sedis</taxon>
        <taxon>Microsporidia</taxon>
        <taxon>Astathelohaniidae</taxon>
        <taxon>Astathelohania</taxon>
    </lineage>
</organism>
<keyword evidence="1" id="KW-0472">Membrane</keyword>
<reference evidence="2 3" key="1">
    <citation type="submission" date="2019-01" db="EMBL/GenBank/DDBJ databases">
        <title>Genomes sequencing and comparative genomics of infectious freshwater microsporidia, Cucumispora dikerogammari and Thelohania contejeani.</title>
        <authorList>
            <person name="Cormier A."/>
            <person name="Giraud I."/>
            <person name="Wattier R."/>
            <person name="Teixeira M."/>
            <person name="Grandjean F."/>
            <person name="Rigaud T."/>
            <person name="Cordaux R."/>
        </authorList>
    </citation>
    <scope>NUCLEOTIDE SEQUENCE [LARGE SCALE GENOMIC DNA]</scope>
    <source>
        <strain evidence="2">T1</strain>
        <tissue evidence="2">Spores</tissue>
    </source>
</reference>
<evidence type="ECO:0000313" key="3">
    <source>
        <dbReference type="Proteomes" id="UP001516464"/>
    </source>
</evidence>
<evidence type="ECO:0000313" key="2">
    <source>
        <dbReference type="EMBL" id="KAF7680991.1"/>
    </source>
</evidence>
<gene>
    <name evidence="2" type="ORF">TCON_2397</name>
</gene>
<evidence type="ECO:0000256" key="1">
    <source>
        <dbReference type="SAM" id="Phobius"/>
    </source>
</evidence>